<evidence type="ECO:0000313" key="6">
    <source>
        <dbReference type="Proteomes" id="UP001061302"/>
    </source>
</evidence>
<gene>
    <name evidence="5" type="ORF">N8I74_02435</name>
</gene>
<keyword evidence="6" id="KW-1185">Reference proteome</keyword>
<dbReference type="PRINTS" id="PR00778">
    <property type="entry name" value="HTHARSR"/>
</dbReference>
<keyword evidence="3" id="KW-0804">Transcription</keyword>
<dbReference type="InterPro" id="IPR011991">
    <property type="entry name" value="ArsR-like_HTH"/>
</dbReference>
<dbReference type="InterPro" id="IPR051011">
    <property type="entry name" value="Metal_resp_trans_reg"/>
</dbReference>
<dbReference type="Proteomes" id="UP001061302">
    <property type="component" value="Chromosome"/>
</dbReference>
<dbReference type="PANTHER" id="PTHR43132:SF2">
    <property type="entry name" value="ARSENICAL RESISTANCE OPERON REPRESSOR ARSR-RELATED"/>
    <property type="match status" value="1"/>
</dbReference>
<dbReference type="Gene3D" id="1.10.10.10">
    <property type="entry name" value="Winged helix-like DNA-binding domain superfamily/Winged helix DNA-binding domain"/>
    <property type="match status" value="1"/>
</dbReference>
<evidence type="ECO:0000256" key="2">
    <source>
        <dbReference type="ARBA" id="ARBA00023125"/>
    </source>
</evidence>
<evidence type="ECO:0000256" key="1">
    <source>
        <dbReference type="ARBA" id="ARBA00023015"/>
    </source>
</evidence>
<sequence length="111" mass="11715">MESKAAVARLAALAQDTRLSIFRLLITAGPQGMAVGRIGEALGVAPATLSFHLKELARAQLVSSRQESRFIFYSANYAAMNELLGFLTENCCAGTACDVADDRASCAGNCN</sequence>
<proteinExistence type="predicted"/>
<dbReference type="PROSITE" id="PS50987">
    <property type="entry name" value="HTH_ARSR_2"/>
    <property type="match status" value="1"/>
</dbReference>
<dbReference type="SMART" id="SM00418">
    <property type="entry name" value="HTH_ARSR"/>
    <property type="match status" value="1"/>
</dbReference>
<dbReference type="InterPro" id="IPR001845">
    <property type="entry name" value="HTH_ArsR_DNA-bd_dom"/>
</dbReference>
<dbReference type="EMBL" id="CP106753">
    <property type="protein sequence ID" value="UXY15894.1"/>
    <property type="molecule type" value="Genomic_DNA"/>
</dbReference>
<protein>
    <submittedName>
        <fullName evidence="5">Metalloregulator ArsR/SmtB family transcription factor</fullName>
    </submittedName>
</protein>
<dbReference type="CDD" id="cd00090">
    <property type="entry name" value="HTH_ARSR"/>
    <property type="match status" value="1"/>
</dbReference>
<feature type="domain" description="HTH arsR-type" evidence="4">
    <location>
        <begin position="1"/>
        <end position="95"/>
    </location>
</feature>
<dbReference type="PANTHER" id="PTHR43132">
    <property type="entry name" value="ARSENICAL RESISTANCE OPERON REPRESSOR ARSR-RELATED"/>
    <property type="match status" value="1"/>
</dbReference>
<dbReference type="SUPFAM" id="SSF46785">
    <property type="entry name" value="Winged helix' DNA-binding domain"/>
    <property type="match status" value="1"/>
</dbReference>
<dbReference type="RefSeq" id="WP_263125331.1">
    <property type="nucleotide sequence ID" value="NZ_CP106753.1"/>
</dbReference>
<dbReference type="Pfam" id="PF12840">
    <property type="entry name" value="HTH_20"/>
    <property type="match status" value="1"/>
</dbReference>
<accession>A0ABY6DNE3</accession>
<reference evidence="5" key="1">
    <citation type="submission" date="2022-10" db="EMBL/GenBank/DDBJ databases">
        <title>Chitiniphilus purpureus sp. nov., a novel chitin-degrading bacterium isolated from crawfish pond sediment.</title>
        <authorList>
            <person name="Li K."/>
        </authorList>
    </citation>
    <scope>NUCLEOTIDE SEQUENCE</scope>
    <source>
        <strain evidence="5">CD1</strain>
    </source>
</reference>
<evidence type="ECO:0000259" key="4">
    <source>
        <dbReference type="PROSITE" id="PS50987"/>
    </source>
</evidence>
<evidence type="ECO:0000313" key="5">
    <source>
        <dbReference type="EMBL" id="UXY15894.1"/>
    </source>
</evidence>
<dbReference type="InterPro" id="IPR036390">
    <property type="entry name" value="WH_DNA-bd_sf"/>
</dbReference>
<evidence type="ECO:0000256" key="3">
    <source>
        <dbReference type="ARBA" id="ARBA00023163"/>
    </source>
</evidence>
<keyword evidence="2" id="KW-0238">DNA-binding</keyword>
<name>A0ABY6DNE3_9NEIS</name>
<organism evidence="5 6">
    <name type="scientific">Chitiniphilus purpureus</name>
    <dbReference type="NCBI Taxonomy" id="2981137"/>
    <lineage>
        <taxon>Bacteria</taxon>
        <taxon>Pseudomonadati</taxon>
        <taxon>Pseudomonadota</taxon>
        <taxon>Betaproteobacteria</taxon>
        <taxon>Neisseriales</taxon>
        <taxon>Chitinibacteraceae</taxon>
        <taxon>Chitiniphilus</taxon>
    </lineage>
</organism>
<keyword evidence="1" id="KW-0805">Transcription regulation</keyword>
<dbReference type="NCBIfam" id="NF033788">
    <property type="entry name" value="HTH_metalloreg"/>
    <property type="match status" value="1"/>
</dbReference>
<dbReference type="InterPro" id="IPR036388">
    <property type="entry name" value="WH-like_DNA-bd_sf"/>
</dbReference>